<dbReference type="KEGG" id="cart:PA27867_2475"/>
<feature type="binding site" evidence="6">
    <location>
        <begin position="76"/>
        <end position="78"/>
    </location>
    <ligand>
        <name>NAD(+)</name>
        <dbReference type="ChEBI" id="CHEBI:57540"/>
    </ligand>
</feature>
<evidence type="ECO:0000256" key="1">
    <source>
        <dbReference type="ARBA" id="ARBA00022649"/>
    </source>
</evidence>
<evidence type="ECO:0000256" key="5">
    <source>
        <dbReference type="ARBA" id="ARBA00023125"/>
    </source>
</evidence>
<name>A0A1B1BM55_9MICO</name>
<dbReference type="OrthoDB" id="9813972at2"/>
<feature type="active site" description="Proton acceptor" evidence="6">
    <location>
        <position position="117"/>
    </location>
</feature>
<feature type="binding site" evidence="6">
    <location>
        <position position="117"/>
    </location>
    <ligand>
        <name>NAD(+)</name>
        <dbReference type="ChEBI" id="CHEBI:57540"/>
    </ligand>
</feature>
<protein>
    <recommendedName>
        <fullName evidence="7">DarT domain-containing protein</fullName>
    </recommendedName>
</protein>
<keyword evidence="2 6" id="KW-0328">Glycosyltransferase</keyword>
<comment type="similarity">
    <text evidence="6">Belongs to the DarT ADP-ribosyltransferase family.</text>
</comment>
<feature type="binding site" evidence="6">
    <location>
        <position position="93"/>
    </location>
    <ligand>
        <name>NAD(+)</name>
        <dbReference type="ChEBI" id="CHEBI:57540"/>
    </ligand>
</feature>
<evidence type="ECO:0000259" key="7">
    <source>
        <dbReference type="PROSITE" id="PS52018"/>
    </source>
</evidence>
<dbReference type="Proteomes" id="UP000092582">
    <property type="component" value="Chromosome 1"/>
</dbReference>
<sequence>MNEECIHGLDGELCALCFPPAAPVASTVPAVRAPRASRARTPEAPTALRTVVAPITTGTAKTKRHDDNVGEQRIYHLTHIRNLPGILATGRLLADNSEAWEERPVVDISSPENRQARREALVAGPDSPAVAGHVPFFLSPNALVWENIRAQSLDPRLSEDAHDAAAFDFVILVSTVKKVLDQQVATAADPTVTHFAVTDGDAAFASTRFGATADSADRLLRTLRADLDSDAILKAELLVPGEVPFGLITLIGVANDRVRDAVKPILAAASHKPKVAVYPPWFHPTEEL</sequence>
<feature type="domain" description="DarT" evidence="7">
    <location>
        <begin position="72"/>
        <end position="283"/>
    </location>
</feature>
<feature type="binding site" evidence="6">
    <location>
        <position position="85"/>
    </location>
    <ligand>
        <name>NAD(+)</name>
        <dbReference type="ChEBI" id="CHEBI:57540"/>
    </ligand>
</feature>
<dbReference type="PROSITE" id="PS52018">
    <property type="entry name" value="DART"/>
    <property type="match status" value="1"/>
</dbReference>
<proteinExistence type="inferred from homology"/>
<comment type="catalytic activity">
    <reaction evidence="6">
        <text>a thymidine in DNA + NAD(+) = an N-(ADP-alpha-D-ribosyl)-thymidine in DNA + nicotinamide + H(+)</text>
        <dbReference type="Rhea" id="RHEA:71651"/>
        <dbReference type="Rhea" id="RHEA-COMP:13556"/>
        <dbReference type="Rhea" id="RHEA-COMP:18051"/>
        <dbReference type="ChEBI" id="CHEBI:15378"/>
        <dbReference type="ChEBI" id="CHEBI:17154"/>
        <dbReference type="ChEBI" id="CHEBI:57540"/>
        <dbReference type="ChEBI" id="CHEBI:137386"/>
        <dbReference type="ChEBI" id="CHEBI:191199"/>
    </reaction>
</comment>
<dbReference type="EMBL" id="CP016282">
    <property type="protein sequence ID" value="ANP73423.1"/>
    <property type="molecule type" value="Genomic_DNA"/>
</dbReference>
<keyword evidence="4 6" id="KW-0548">Nucleotidyltransferase</keyword>
<evidence type="ECO:0000313" key="9">
    <source>
        <dbReference type="Proteomes" id="UP000092582"/>
    </source>
</evidence>
<dbReference type="RefSeq" id="WP_084021101.1">
    <property type="nucleotide sequence ID" value="NZ_CP016282.1"/>
</dbReference>
<evidence type="ECO:0000256" key="4">
    <source>
        <dbReference type="ARBA" id="ARBA00022695"/>
    </source>
</evidence>
<gene>
    <name evidence="8" type="ORF">PA27867_2475</name>
</gene>
<evidence type="ECO:0000256" key="3">
    <source>
        <dbReference type="ARBA" id="ARBA00022679"/>
    </source>
</evidence>
<keyword evidence="1 6" id="KW-1277">Toxin-antitoxin system</keyword>
<dbReference type="InterPro" id="IPR029494">
    <property type="entry name" value="DarT"/>
</dbReference>
<reference evidence="8 9" key="1">
    <citation type="submission" date="2016-06" db="EMBL/GenBank/DDBJ databases">
        <title>Genome sequencing of Cryobacterium arcticum PAMC 27867.</title>
        <authorList>
            <person name="Lee J."/>
            <person name="Kim O.-S."/>
        </authorList>
    </citation>
    <scope>NUCLEOTIDE SEQUENCE [LARGE SCALE GENOMIC DNA]</scope>
    <source>
        <strain evidence="8 9">PAMC 27867</strain>
    </source>
</reference>
<dbReference type="GO" id="GO:0003677">
    <property type="term" value="F:DNA binding"/>
    <property type="evidence" value="ECO:0007669"/>
    <property type="project" value="UniProtKB-UniRule"/>
</dbReference>
<organism evidence="8 9">
    <name type="scientific">Cryobacterium arcticum</name>
    <dbReference type="NCBI Taxonomy" id="670052"/>
    <lineage>
        <taxon>Bacteria</taxon>
        <taxon>Bacillati</taxon>
        <taxon>Actinomycetota</taxon>
        <taxon>Actinomycetes</taxon>
        <taxon>Micrococcales</taxon>
        <taxon>Microbacteriaceae</taxon>
        <taxon>Cryobacterium</taxon>
    </lineage>
</organism>
<keyword evidence="3 6" id="KW-0808">Transferase</keyword>
<keyword evidence="9" id="KW-1185">Reference proteome</keyword>
<accession>A0A1B1BM55</accession>
<dbReference type="GO" id="GO:0016779">
    <property type="term" value="F:nucleotidyltransferase activity"/>
    <property type="evidence" value="ECO:0007669"/>
    <property type="project" value="UniProtKB-UniRule"/>
</dbReference>
<feature type="active site" evidence="6">
    <location>
        <position position="236"/>
    </location>
</feature>
<evidence type="ECO:0000256" key="6">
    <source>
        <dbReference type="PROSITE-ProRule" id="PRU01362"/>
    </source>
</evidence>
<keyword evidence="5 6" id="KW-0238">DNA-binding</keyword>
<evidence type="ECO:0000256" key="2">
    <source>
        <dbReference type="ARBA" id="ARBA00022676"/>
    </source>
</evidence>
<dbReference type="AlphaFoldDB" id="A0A1B1BM55"/>
<evidence type="ECO:0000313" key="8">
    <source>
        <dbReference type="EMBL" id="ANP73423.1"/>
    </source>
</evidence>
<dbReference type="GO" id="GO:0016757">
    <property type="term" value="F:glycosyltransferase activity"/>
    <property type="evidence" value="ECO:0007669"/>
    <property type="project" value="UniProtKB-UniRule"/>
</dbReference>
<dbReference type="Pfam" id="PF14487">
    <property type="entry name" value="DarT"/>
    <property type="match status" value="1"/>
</dbReference>